<gene>
    <name evidence="3" type="ORF">L5014_03380</name>
</gene>
<reference evidence="3" key="1">
    <citation type="submission" date="2022-01" db="EMBL/GenBank/DDBJ databases">
        <title>Genome sequence and assembly of Parabukholderia sp. RG36.</title>
        <authorList>
            <person name="Chhetri G."/>
        </authorList>
    </citation>
    <scope>NUCLEOTIDE SEQUENCE</scope>
    <source>
        <strain evidence="3">RG36</strain>
    </source>
</reference>
<evidence type="ECO:0000256" key="1">
    <source>
        <dbReference type="SAM" id="MobiDB-lite"/>
    </source>
</evidence>
<proteinExistence type="predicted"/>
<feature type="region of interest" description="Disordered" evidence="1">
    <location>
        <begin position="85"/>
        <end position="147"/>
    </location>
</feature>
<feature type="signal peptide" evidence="2">
    <location>
        <begin position="1"/>
        <end position="33"/>
    </location>
</feature>
<sequence length="147" mass="15808">MKTKPSGESPLRKALIASILSSATLLVAAPSLAQSNTTNTAPVTRAQVKAELQELVNAGYNPRDWYHYPENIQAAERIVQQRHEMLAQQKREDSGGAKAGPAITEESYGGNAAGKSETGAQTNDRGTWQHGSMPCSMDPQCGLYRGH</sequence>
<feature type="compositionally biased region" description="Basic and acidic residues" evidence="1">
    <location>
        <begin position="85"/>
        <end position="95"/>
    </location>
</feature>
<evidence type="ECO:0000313" key="3">
    <source>
        <dbReference type="EMBL" id="MCG5072410.1"/>
    </source>
</evidence>
<dbReference type="InterPro" id="IPR025421">
    <property type="entry name" value="DUF4148"/>
</dbReference>
<dbReference type="RefSeq" id="WP_238462185.1">
    <property type="nucleotide sequence ID" value="NZ_JAKLJA010000002.1"/>
</dbReference>
<feature type="compositionally biased region" description="Polar residues" evidence="1">
    <location>
        <begin position="118"/>
        <end position="130"/>
    </location>
</feature>
<name>A0A9X1RL03_9BURK</name>
<protein>
    <submittedName>
        <fullName evidence="3">DUF4148 domain-containing protein</fullName>
    </submittedName>
</protein>
<organism evidence="3 4">
    <name type="scientific">Paraburkholderia tagetis</name>
    <dbReference type="NCBI Taxonomy" id="2913261"/>
    <lineage>
        <taxon>Bacteria</taxon>
        <taxon>Pseudomonadati</taxon>
        <taxon>Pseudomonadota</taxon>
        <taxon>Betaproteobacteria</taxon>
        <taxon>Burkholderiales</taxon>
        <taxon>Burkholderiaceae</taxon>
        <taxon>Paraburkholderia</taxon>
    </lineage>
</organism>
<feature type="chain" id="PRO_5040760900" evidence="2">
    <location>
        <begin position="34"/>
        <end position="147"/>
    </location>
</feature>
<evidence type="ECO:0000256" key="2">
    <source>
        <dbReference type="SAM" id="SignalP"/>
    </source>
</evidence>
<evidence type="ECO:0000313" key="4">
    <source>
        <dbReference type="Proteomes" id="UP001139308"/>
    </source>
</evidence>
<dbReference type="EMBL" id="JAKLJA010000002">
    <property type="protein sequence ID" value="MCG5072410.1"/>
    <property type="molecule type" value="Genomic_DNA"/>
</dbReference>
<dbReference type="Proteomes" id="UP001139308">
    <property type="component" value="Unassembled WGS sequence"/>
</dbReference>
<keyword evidence="4" id="KW-1185">Reference proteome</keyword>
<dbReference type="AlphaFoldDB" id="A0A9X1RL03"/>
<comment type="caution">
    <text evidence="3">The sequence shown here is derived from an EMBL/GenBank/DDBJ whole genome shotgun (WGS) entry which is preliminary data.</text>
</comment>
<keyword evidence="2" id="KW-0732">Signal</keyword>
<dbReference type="Pfam" id="PF13663">
    <property type="entry name" value="DUF4148"/>
    <property type="match status" value="1"/>
</dbReference>
<accession>A0A9X1RL03</accession>